<feature type="domain" description="Plastocyanin-like" evidence="8">
    <location>
        <begin position="76"/>
        <end position="190"/>
    </location>
</feature>
<evidence type="ECO:0000256" key="5">
    <source>
        <dbReference type="SAM" id="SignalP"/>
    </source>
</evidence>
<evidence type="ECO:0008006" key="11">
    <source>
        <dbReference type="Google" id="ProtNLM"/>
    </source>
</evidence>
<feature type="signal peptide" evidence="5">
    <location>
        <begin position="1"/>
        <end position="19"/>
    </location>
</feature>
<comment type="similarity">
    <text evidence="1">Belongs to the multicopper oxidase family.</text>
</comment>
<organism evidence="9 10">
    <name type="scientific">Podospora bellae-mahoneyi</name>
    <dbReference type="NCBI Taxonomy" id="2093777"/>
    <lineage>
        <taxon>Eukaryota</taxon>
        <taxon>Fungi</taxon>
        <taxon>Dikarya</taxon>
        <taxon>Ascomycota</taxon>
        <taxon>Pezizomycotina</taxon>
        <taxon>Sordariomycetes</taxon>
        <taxon>Sordariomycetidae</taxon>
        <taxon>Sordariales</taxon>
        <taxon>Podosporaceae</taxon>
        <taxon>Podospora</taxon>
    </lineage>
</organism>
<reference evidence="9 10" key="1">
    <citation type="journal article" date="2023" name="bioRxiv">
        <title>High-quality genome assemblies of four members of thePodospora anserinaspecies complex.</title>
        <authorList>
            <person name="Ament-Velasquez S.L."/>
            <person name="Vogan A.A."/>
            <person name="Wallerman O."/>
            <person name="Hartmann F."/>
            <person name="Gautier V."/>
            <person name="Silar P."/>
            <person name="Giraud T."/>
            <person name="Johannesson H."/>
        </authorList>
    </citation>
    <scope>NUCLEOTIDE SEQUENCE [LARGE SCALE GENOMIC DNA]</scope>
    <source>
        <strain evidence="9 10">CBS 112042</strain>
    </source>
</reference>
<evidence type="ECO:0000256" key="2">
    <source>
        <dbReference type="ARBA" id="ARBA00022723"/>
    </source>
</evidence>
<dbReference type="Gene3D" id="2.60.40.420">
    <property type="entry name" value="Cupredoxins - blue copper proteins"/>
    <property type="match status" value="3"/>
</dbReference>
<name>A0ABR0FHI1_9PEZI</name>
<evidence type="ECO:0000313" key="10">
    <source>
        <dbReference type="Proteomes" id="UP001322138"/>
    </source>
</evidence>
<proteinExistence type="inferred from homology"/>
<evidence type="ECO:0000256" key="4">
    <source>
        <dbReference type="ARBA" id="ARBA00023008"/>
    </source>
</evidence>
<dbReference type="CDD" id="cd13880">
    <property type="entry name" value="CuRO_2_MaLCC_like"/>
    <property type="match status" value="1"/>
</dbReference>
<dbReference type="InterPro" id="IPR002355">
    <property type="entry name" value="Cu_oxidase_Cu_BS"/>
</dbReference>
<dbReference type="PROSITE" id="PS00079">
    <property type="entry name" value="MULTICOPPER_OXIDASE1"/>
    <property type="match status" value="1"/>
</dbReference>
<dbReference type="CDD" id="cd13901">
    <property type="entry name" value="CuRO_3_MaLCC_like"/>
    <property type="match status" value="1"/>
</dbReference>
<dbReference type="PANTHER" id="PTHR11709:SF71">
    <property type="entry name" value="OXIDOREDUCTASE TPCJ"/>
    <property type="match status" value="1"/>
</dbReference>
<dbReference type="Pfam" id="PF07731">
    <property type="entry name" value="Cu-oxidase_2"/>
    <property type="match status" value="1"/>
</dbReference>
<dbReference type="GeneID" id="87899676"/>
<dbReference type="EMBL" id="JAFFGZ010000007">
    <property type="protein sequence ID" value="KAK4642549.1"/>
    <property type="molecule type" value="Genomic_DNA"/>
</dbReference>
<feature type="domain" description="Plastocyanin-like" evidence="6">
    <location>
        <begin position="202"/>
        <end position="361"/>
    </location>
</feature>
<evidence type="ECO:0000313" key="9">
    <source>
        <dbReference type="EMBL" id="KAK4642549.1"/>
    </source>
</evidence>
<dbReference type="InterPro" id="IPR011706">
    <property type="entry name" value="Cu-oxidase_C"/>
</dbReference>
<keyword evidence="2" id="KW-0479">Metal-binding</keyword>
<feature type="chain" id="PRO_5047245911" description="Laccase" evidence="5">
    <location>
        <begin position="20"/>
        <end position="597"/>
    </location>
</feature>
<accession>A0ABR0FHI1</accession>
<gene>
    <name evidence="9" type="ORF">QC761_509860</name>
</gene>
<dbReference type="InterPro" id="IPR011707">
    <property type="entry name" value="Cu-oxidase-like_N"/>
</dbReference>
<dbReference type="PROSITE" id="PS00080">
    <property type="entry name" value="MULTICOPPER_OXIDASE2"/>
    <property type="match status" value="1"/>
</dbReference>
<evidence type="ECO:0000256" key="1">
    <source>
        <dbReference type="ARBA" id="ARBA00010609"/>
    </source>
</evidence>
<comment type="caution">
    <text evidence="9">The sequence shown here is derived from an EMBL/GenBank/DDBJ whole genome shotgun (WGS) entry which is preliminary data.</text>
</comment>
<dbReference type="Pfam" id="PF07732">
    <property type="entry name" value="Cu-oxidase_3"/>
    <property type="match status" value="1"/>
</dbReference>
<dbReference type="RefSeq" id="XP_062731525.1">
    <property type="nucleotide sequence ID" value="XM_062880194.1"/>
</dbReference>
<dbReference type="InterPro" id="IPR045087">
    <property type="entry name" value="Cu-oxidase_fam"/>
</dbReference>
<dbReference type="Pfam" id="PF00394">
    <property type="entry name" value="Cu-oxidase"/>
    <property type="match status" value="1"/>
</dbReference>
<dbReference type="Proteomes" id="UP001322138">
    <property type="component" value="Unassembled WGS sequence"/>
</dbReference>
<dbReference type="InterPro" id="IPR033138">
    <property type="entry name" value="Cu_oxidase_CS"/>
</dbReference>
<keyword evidence="10" id="KW-1185">Reference proteome</keyword>
<dbReference type="PANTHER" id="PTHR11709">
    <property type="entry name" value="MULTI-COPPER OXIDASE"/>
    <property type="match status" value="1"/>
</dbReference>
<keyword evidence="5" id="KW-0732">Signal</keyword>
<evidence type="ECO:0000259" key="8">
    <source>
        <dbReference type="Pfam" id="PF07732"/>
    </source>
</evidence>
<protein>
    <recommendedName>
        <fullName evidence="11">Laccase</fullName>
    </recommendedName>
</protein>
<keyword evidence="4" id="KW-0186">Copper</keyword>
<dbReference type="SUPFAM" id="SSF49503">
    <property type="entry name" value="Cupredoxins"/>
    <property type="match status" value="3"/>
</dbReference>
<dbReference type="CDD" id="cd13854">
    <property type="entry name" value="CuRO_1_MaLCC_like"/>
    <property type="match status" value="1"/>
</dbReference>
<dbReference type="InterPro" id="IPR008972">
    <property type="entry name" value="Cupredoxin"/>
</dbReference>
<dbReference type="InterPro" id="IPR001117">
    <property type="entry name" value="Cu-oxidase_2nd"/>
</dbReference>
<sequence>MKQTLLALGAFFTAVTAIALPLDSLQSNPHLTPLKPRQGCENTPTSRECWGEFGLDTNYYTTWPNTGNTREYWLSVRQGDCSPDGYLRTCMTFNGTIPGPTIFADWGDDLVIHVTNNMLENGTAIHWHGLHMRDNSLNDGVPGVTQCGIRPGDTQTYRFKVTQYGSTWYHSHFSLQYAEGLFGGMIFNGPATADYEVDLGNLFLSDWGHTEAFHLWSTVAKGGRPPTLETGLINGTNTITPNCNPATDARCVGQGAKHEIIFKENTTYLIRLVNPAVDSVFDFSIDQHDLTVIAQDLVPIKPYTTDSVQISMGQRYDIVVTAKPKNKTADGNYWLRAGLIPGCSGPNLNAANITGIVRYNKDSTALPSSTNHNTISTSCLGEPLASLEPYLELNVTNMFNTTLENLGTRPQGVDGAEWFQWTLNTSSLHLDPSHPTLEHVFNNESIFPTPYNVVGVQPSGTGEQQWQVLIIQDQTQIGAAHPIHLHGHDFWVLAAVPQATFNGDTSGFNTANPSRRDVAVLPGRGYLAIAFELDNPGAWLVHCHIAWHASQGLSLEFVESQSKIRSGLLQRDIDEFERTCQRWTGWPPVHPQEDSGI</sequence>
<evidence type="ECO:0000259" key="7">
    <source>
        <dbReference type="Pfam" id="PF07731"/>
    </source>
</evidence>
<evidence type="ECO:0000259" key="6">
    <source>
        <dbReference type="Pfam" id="PF00394"/>
    </source>
</evidence>
<keyword evidence="3" id="KW-0560">Oxidoreductase</keyword>
<evidence type="ECO:0000256" key="3">
    <source>
        <dbReference type="ARBA" id="ARBA00023002"/>
    </source>
</evidence>
<feature type="domain" description="Plastocyanin-like" evidence="7">
    <location>
        <begin position="436"/>
        <end position="561"/>
    </location>
</feature>